<name>A0A183GSC7_HELPZ</name>
<dbReference type="EMBL" id="UZAH01038190">
    <property type="protein sequence ID" value="VDP52346.1"/>
    <property type="molecule type" value="Genomic_DNA"/>
</dbReference>
<evidence type="ECO:0000256" key="1">
    <source>
        <dbReference type="SAM" id="Phobius"/>
    </source>
</evidence>
<reference evidence="4" key="2">
    <citation type="submission" date="2019-09" db="UniProtKB">
        <authorList>
            <consortium name="WormBaseParasite"/>
        </authorList>
    </citation>
    <scope>IDENTIFICATION</scope>
</reference>
<keyword evidence="1" id="KW-0472">Membrane</keyword>
<dbReference type="AlphaFoldDB" id="A0A183GSC7"/>
<feature type="transmembrane region" description="Helical" evidence="1">
    <location>
        <begin position="12"/>
        <end position="36"/>
    </location>
</feature>
<evidence type="ECO:0000313" key="2">
    <source>
        <dbReference type="EMBL" id="VDP52346.1"/>
    </source>
</evidence>
<accession>A0A183GSC7</accession>
<gene>
    <name evidence="2" type="ORF">HPBE_LOCUS25596</name>
</gene>
<protein>
    <submittedName>
        <fullName evidence="4">G_PROTEIN_RECEP_F1_2 domain-containing protein</fullName>
    </submittedName>
</protein>
<dbReference type="Proteomes" id="UP000050761">
    <property type="component" value="Unassembled WGS sequence"/>
</dbReference>
<organism evidence="3 4">
    <name type="scientific">Heligmosomoides polygyrus</name>
    <name type="common">Parasitic roundworm</name>
    <dbReference type="NCBI Taxonomy" id="6339"/>
    <lineage>
        <taxon>Eukaryota</taxon>
        <taxon>Metazoa</taxon>
        <taxon>Ecdysozoa</taxon>
        <taxon>Nematoda</taxon>
        <taxon>Chromadorea</taxon>
        <taxon>Rhabditida</taxon>
        <taxon>Rhabditina</taxon>
        <taxon>Rhabditomorpha</taxon>
        <taxon>Strongyloidea</taxon>
        <taxon>Heligmosomidae</taxon>
        <taxon>Heligmosomoides</taxon>
    </lineage>
</organism>
<keyword evidence="1" id="KW-1133">Transmembrane helix</keyword>
<reference evidence="2 3" key="1">
    <citation type="submission" date="2018-11" db="EMBL/GenBank/DDBJ databases">
        <authorList>
            <consortium name="Pathogen Informatics"/>
        </authorList>
    </citation>
    <scope>NUCLEOTIDE SEQUENCE [LARGE SCALE GENOMIC DNA]</scope>
</reference>
<dbReference type="OrthoDB" id="5836449at2759"/>
<dbReference type="WBParaSite" id="HPBE_0002559701-mRNA-1">
    <property type="protein sequence ID" value="HPBE_0002559701-mRNA-1"/>
    <property type="gene ID" value="HPBE_0002559701"/>
</dbReference>
<accession>A0A3P8IA81</accession>
<keyword evidence="1" id="KW-0812">Transmembrane</keyword>
<sequence length="86" mass="9061">MWATLASIAPTLIPLLIIYFNVIGQFGNVNVIIATVRKKSLHTKHEWSSAGPRTGGGTHAGSVTSVVSPLTSLALLLVGSTQLEYS</sequence>
<evidence type="ECO:0000313" key="4">
    <source>
        <dbReference type="WBParaSite" id="HPBE_0002559701-mRNA-1"/>
    </source>
</evidence>
<proteinExistence type="predicted"/>
<keyword evidence="3" id="KW-1185">Reference proteome</keyword>
<evidence type="ECO:0000313" key="3">
    <source>
        <dbReference type="Proteomes" id="UP000050761"/>
    </source>
</evidence>